<accession>A0A2L1GMY2</accession>
<evidence type="ECO:0000256" key="1">
    <source>
        <dbReference type="SAM" id="Phobius"/>
    </source>
</evidence>
<feature type="transmembrane region" description="Helical" evidence="1">
    <location>
        <begin position="89"/>
        <end position="107"/>
    </location>
</feature>
<dbReference type="Pfam" id="PF07331">
    <property type="entry name" value="TctB"/>
    <property type="match status" value="1"/>
</dbReference>
<keyword evidence="1" id="KW-1133">Transmembrane helix</keyword>
<reference evidence="3 4" key="1">
    <citation type="journal article" date="2018" name="MBio">
        <title>Insights into the evolution of host association through the isolation and characterization of a novel human periodontal pathobiont, Desulfobulbus oralis.</title>
        <authorList>
            <person name="Cross K.L."/>
            <person name="Chirania P."/>
            <person name="Xiong W."/>
            <person name="Beall C.J."/>
            <person name="Elkins J.G."/>
            <person name="Giannone R.J."/>
            <person name="Griffen A.L."/>
            <person name="Guss A.M."/>
            <person name="Hettich R.L."/>
            <person name="Joshi S.S."/>
            <person name="Mokrzan E.M."/>
            <person name="Martin R.K."/>
            <person name="Zhulin I.B."/>
            <person name="Leys E.J."/>
            <person name="Podar M."/>
        </authorList>
    </citation>
    <scope>NUCLEOTIDE SEQUENCE [LARGE SCALE GENOMIC DNA]</scope>
    <source>
        <strain evidence="3 4">ORNL</strain>
    </source>
</reference>
<protein>
    <recommendedName>
        <fullName evidence="2">DUF1468 domain-containing protein</fullName>
    </recommendedName>
</protein>
<evidence type="ECO:0000313" key="4">
    <source>
        <dbReference type="Proteomes" id="UP000239867"/>
    </source>
</evidence>
<dbReference type="KEGG" id="deo:CAY53_05525"/>
<keyword evidence="1" id="KW-0472">Membrane</keyword>
<dbReference type="AlphaFoldDB" id="A0A2L1GMY2"/>
<keyword evidence="1" id="KW-0812">Transmembrane</keyword>
<evidence type="ECO:0000313" key="3">
    <source>
        <dbReference type="EMBL" id="AVD71004.1"/>
    </source>
</evidence>
<feature type="domain" description="DUF1468" evidence="2">
    <location>
        <begin position="57"/>
        <end position="191"/>
    </location>
</feature>
<organism evidence="3 4">
    <name type="scientific">Desulfobulbus oralis</name>
    <dbReference type="NCBI Taxonomy" id="1986146"/>
    <lineage>
        <taxon>Bacteria</taxon>
        <taxon>Pseudomonadati</taxon>
        <taxon>Thermodesulfobacteriota</taxon>
        <taxon>Desulfobulbia</taxon>
        <taxon>Desulfobulbales</taxon>
        <taxon>Desulfobulbaceae</taxon>
        <taxon>Desulfobulbus</taxon>
    </lineage>
</organism>
<feature type="transmembrane region" description="Helical" evidence="1">
    <location>
        <begin position="128"/>
        <end position="155"/>
    </location>
</feature>
<gene>
    <name evidence="3" type="ORF">CAY53_05525</name>
</gene>
<dbReference type="InterPro" id="IPR009936">
    <property type="entry name" value="DUF1468"/>
</dbReference>
<sequence length="191" mass="21233">MNMHRSIWKRPLSVLQKKRKPLRNNHHTQRISGSPISPTSENAMTTIQRDTISYTVIALASGILLLWIIPAFSPEYPGYGAPATLVPDIAAGFMLGLSLLGLLKIAWTRAGYERTKVDGVHWLHLVKFFVPCGIMMPAMHYLGFIPAGVLFLLVIQLSCGQRHPVPLVLVAVLPVVLVYLLMRYVLSVPMP</sequence>
<dbReference type="OrthoDB" id="9857403at2"/>
<proteinExistence type="predicted"/>
<keyword evidence="4" id="KW-1185">Reference proteome</keyword>
<feature type="transmembrane region" description="Helical" evidence="1">
    <location>
        <begin position="167"/>
        <end position="186"/>
    </location>
</feature>
<feature type="transmembrane region" description="Helical" evidence="1">
    <location>
        <begin position="51"/>
        <end position="69"/>
    </location>
</feature>
<evidence type="ECO:0000259" key="2">
    <source>
        <dbReference type="Pfam" id="PF07331"/>
    </source>
</evidence>
<dbReference type="Proteomes" id="UP000239867">
    <property type="component" value="Chromosome"/>
</dbReference>
<name>A0A2L1GMY2_9BACT</name>
<dbReference type="EMBL" id="CP021255">
    <property type="protein sequence ID" value="AVD71004.1"/>
    <property type="molecule type" value="Genomic_DNA"/>
</dbReference>